<dbReference type="AlphaFoldDB" id="A0A4R7I4E6"/>
<dbReference type="RefSeq" id="WP_133870703.1">
    <property type="nucleotide sequence ID" value="NZ_SOAU01000001.1"/>
</dbReference>
<dbReference type="Proteomes" id="UP000294558">
    <property type="component" value="Unassembled WGS sequence"/>
</dbReference>
<feature type="transmembrane region" description="Helical" evidence="1">
    <location>
        <begin position="216"/>
        <end position="236"/>
    </location>
</feature>
<dbReference type="EMBL" id="SOAU01000001">
    <property type="protein sequence ID" value="TDT18491.1"/>
    <property type="molecule type" value="Genomic_DNA"/>
</dbReference>
<keyword evidence="1" id="KW-1133">Transmembrane helix</keyword>
<keyword evidence="4" id="KW-1185">Reference proteome</keyword>
<evidence type="ECO:0000313" key="3">
    <source>
        <dbReference type="EMBL" id="TDT18491.1"/>
    </source>
</evidence>
<keyword evidence="2" id="KW-0732">Signal</keyword>
<evidence type="ECO:0000313" key="4">
    <source>
        <dbReference type="Proteomes" id="UP000294558"/>
    </source>
</evidence>
<accession>A0A4R7I4E6</accession>
<evidence type="ECO:0008006" key="5">
    <source>
        <dbReference type="Google" id="ProtNLM"/>
    </source>
</evidence>
<name>A0A4R7I4E6_9ACTN</name>
<reference evidence="3 4" key="1">
    <citation type="submission" date="2019-03" db="EMBL/GenBank/DDBJ databases">
        <title>Sequencing the genomes of 1000 actinobacteria strains.</title>
        <authorList>
            <person name="Klenk H.-P."/>
        </authorList>
    </citation>
    <scope>NUCLEOTIDE SEQUENCE [LARGE SCALE GENOMIC DNA]</scope>
    <source>
        <strain evidence="3 4">DSM 18936</strain>
    </source>
</reference>
<feature type="signal peptide" evidence="2">
    <location>
        <begin position="1"/>
        <end position="23"/>
    </location>
</feature>
<proteinExistence type="predicted"/>
<gene>
    <name evidence="3" type="ORF">BDK89_4112</name>
</gene>
<keyword evidence="1" id="KW-0472">Membrane</keyword>
<evidence type="ECO:0000256" key="2">
    <source>
        <dbReference type="SAM" id="SignalP"/>
    </source>
</evidence>
<evidence type="ECO:0000256" key="1">
    <source>
        <dbReference type="SAM" id="Phobius"/>
    </source>
</evidence>
<sequence>MKRLMAGIAIATAATMAGGAVQAQDNGYNVNDPTVAVAPPSTTPGGTFNVNVDDCIVGETATYTFQGQNKTATCVGASADSLTEAIVAGGTATASFTAPTSAGTYNGTVALDQSAVSLPFQIQVQAATVTVSNGSPAPGSTFTASIPCNEDSATVSFNGQSQTVSPSDGTATATLTAPTAAGTATGTFTCGDTVASFSVTVQETDPIIPPTGNSGMSGTMGIAAVLLVAGAGMFGVSQFRRRQTTAS</sequence>
<protein>
    <recommendedName>
        <fullName evidence="5">LPXTG-motif cell wall-anchored protein</fullName>
    </recommendedName>
</protein>
<feature type="chain" id="PRO_5020433397" description="LPXTG-motif cell wall-anchored protein" evidence="2">
    <location>
        <begin position="24"/>
        <end position="247"/>
    </location>
</feature>
<keyword evidence="1" id="KW-0812">Transmembrane</keyword>
<organism evidence="3 4">
    <name type="scientific">Ilumatobacter fluminis</name>
    <dbReference type="NCBI Taxonomy" id="467091"/>
    <lineage>
        <taxon>Bacteria</taxon>
        <taxon>Bacillati</taxon>
        <taxon>Actinomycetota</taxon>
        <taxon>Acidimicrobiia</taxon>
        <taxon>Acidimicrobiales</taxon>
        <taxon>Ilumatobacteraceae</taxon>
        <taxon>Ilumatobacter</taxon>
    </lineage>
</organism>
<comment type="caution">
    <text evidence="3">The sequence shown here is derived from an EMBL/GenBank/DDBJ whole genome shotgun (WGS) entry which is preliminary data.</text>
</comment>